<protein>
    <submittedName>
        <fullName evidence="2">Uncharacterized protein</fullName>
    </submittedName>
</protein>
<keyword evidence="3" id="KW-1185">Reference proteome</keyword>
<keyword evidence="1" id="KW-0812">Transmembrane</keyword>
<feature type="transmembrane region" description="Helical" evidence="1">
    <location>
        <begin position="7"/>
        <end position="24"/>
    </location>
</feature>
<dbReference type="STRING" id="1359168.OCHUTO_1034"/>
<name>A0A0F3MJX4_9RICK</name>
<accession>A0A0F3MJX4</accession>
<proteinExistence type="predicted"/>
<evidence type="ECO:0000256" key="1">
    <source>
        <dbReference type="SAM" id="Phobius"/>
    </source>
</evidence>
<comment type="caution">
    <text evidence="2">The sequence shown here is derived from an EMBL/GenBank/DDBJ whole genome shotgun (WGS) entry which is preliminary data.</text>
</comment>
<dbReference type="PATRIC" id="fig|1359168.3.peg.833"/>
<dbReference type="EMBL" id="LANP01000033">
    <property type="protein sequence ID" value="KJV54899.1"/>
    <property type="molecule type" value="Genomic_DNA"/>
</dbReference>
<evidence type="ECO:0000313" key="2">
    <source>
        <dbReference type="EMBL" id="KJV54899.1"/>
    </source>
</evidence>
<reference evidence="2 3" key="1">
    <citation type="submission" date="2015-02" db="EMBL/GenBank/DDBJ databases">
        <title>Genome Sequencing of Rickettsiales.</title>
        <authorList>
            <person name="Daugherty S.C."/>
            <person name="Su Q."/>
            <person name="Abolude K."/>
            <person name="Beier-Sexton M."/>
            <person name="Carlyon J.A."/>
            <person name="Carter R."/>
            <person name="Day N.P."/>
            <person name="Dumler S.J."/>
            <person name="Dyachenko V."/>
            <person name="Godinez A."/>
            <person name="Kurtti T.J."/>
            <person name="Lichay M."/>
            <person name="Mullins K.E."/>
            <person name="Ott S."/>
            <person name="Pappas-Brown V."/>
            <person name="Paris D.H."/>
            <person name="Patel P."/>
            <person name="Richards A.L."/>
            <person name="Sadzewicz L."/>
            <person name="Sears K."/>
            <person name="Seidman D."/>
            <person name="Sengamalay N."/>
            <person name="Stenos J."/>
            <person name="Tallon L.J."/>
            <person name="Vincent G."/>
            <person name="Fraser C.M."/>
            <person name="Munderloh U."/>
            <person name="Dunning-Hotopp J.C."/>
        </authorList>
    </citation>
    <scope>NUCLEOTIDE SEQUENCE [LARGE SCALE GENOMIC DNA]</scope>
    <source>
        <strain evidence="2 3">Fuller</strain>
    </source>
</reference>
<sequence>MLSRVKRWWSVVLAGGIPGIVLLNSSHIKLGLLSIVTGAILCYSFKKFKKVSEYFC</sequence>
<feature type="transmembrane region" description="Helical" evidence="1">
    <location>
        <begin position="30"/>
        <end position="45"/>
    </location>
</feature>
<organism evidence="2 3">
    <name type="scientific">Orientia chuto str. Dubai</name>
    <dbReference type="NCBI Taxonomy" id="1359168"/>
    <lineage>
        <taxon>Bacteria</taxon>
        <taxon>Pseudomonadati</taxon>
        <taxon>Pseudomonadota</taxon>
        <taxon>Alphaproteobacteria</taxon>
        <taxon>Rickettsiales</taxon>
        <taxon>Rickettsiaceae</taxon>
        <taxon>Rickettsieae</taxon>
        <taxon>Orientia</taxon>
    </lineage>
</organism>
<evidence type="ECO:0000313" key="3">
    <source>
        <dbReference type="Proteomes" id="UP000033616"/>
    </source>
</evidence>
<dbReference type="AlphaFoldDB" id="A0A0F3MJX4"/>
<keyword evidence="1" id="KW-1133">Transmembrane helix</keyword>
<dbReference type="Proteomes" id="UP000033616">
    <property type="component" value="Unassembled WGS sequence"/>
</dbReference>
<keyword evidence="1" id="KW-0472">Membrane</keyword>
<gene>
    <name evidence="2" type="ORF">OCHUTO_1034</name>
</gene>